<keyword evidence="2" id="KW-1185">Reference proteome</keyword>
<proteinExistence type="predicted"/>
<dbReference type="Proteomes" id="UP000886523">
    <property type="component" value="Unassembled WGS sequence"/>
</dbReference>
<evidence type="ECO:0000313" key="1">
    <source>
        <dbReference type="EMBL" id="KAF9504099.1"/>
    </source>
</evidence>
<name>A0A9P6DMC0_9AGAM</name>
<organism evidence="1 2">
    <name type="scientific">Hydnum rufescens UP504</name>
    <dbReference type="NCBI Taxonomy" id="1448309"/>
    <lineage>
        <taxon>Eukaryota</taxon>
        <taxon>Fungi</taxon>
        <taxon>Dikarya</taxon>
        <taxon>Basidiomycota</taxon>
        <taxon>Agaricomycotina</taxon>
        <taxon>Agaricomycetes</taxon>
        <taxon>Cantharellales</taxon>
        <taxon>Hydnaceae</taxon>
        <taxon>Hydnum</taxon>
    </lineage>
</organism>
<dbReference type="AlphaFoldDB" id="A0A9P6DMC0"/>
<sequence>MSKAEDELRLLSANDKQRIAKEKHMLTVVKAMLKAILVSWKDAVKFLKKTEEAKAEQAQWCTFSSSQFRHEESKGEGNSEDHPVVNVHADFDVYCQQLLFITKSVKPFTLSSYKSLRWIPVQFLRLFRDKYDLATNNLSRVTSETNSGSSIAPTVNASSTGIESTSGIFTILIEVEHTTVQWLIIEAPQSIFCVLGQWSWMTTCALKLEQYPAAQDTICTICVAWLIGTMGITKQHAVAVEDFCTILASLGLGHTASYFNLCGILIIGCPKGPS</sequence>
<accession>A0A9P6DMC0</accession>
<dbReference type="EMBL" id="MU129263">
    <property type="protein sequence ID" value="KAF9504099.1"/>
    <property type="molecule type" value="Genomic_DNA"/>
</dbReference>
<reference evidence="1" key="1">
    <citation type="journal article" date="2020" name="Nat. Commun.">
        <title>Large-scale genome sequencing of mycorrhizal fungi provides insights into the early evolution of symbiotic traits.</title>
        <authorList>
            <person name="Miyauchi S."/>
            <person name="Kiss E."/>
            <person name="Kuo A."/>
            <person name="Drula E."/>
            <person name="Kohler A."/>
            <person name="Sanchez-Garcia M."/>
            <person name="Morin E."/>
            <person name="Andreopoulos B."/>
            <person name="Barry K.W."/>
            <person name="Bonito G."/>
            <person name="Buee M."/>
            <person name="Carver A."/>
            <person name="Chen C."/>
            <person name="Cichocki N."/>
            <person name="Clum A."/>
            <person name="Culley D."/>
            <person name="Crous P.W."/>
            <person name="Fauchery L."/>
            <person name="Girlanda M."/>
            <person name="Hayes R.D."/>
            <person name="Keri Z."/>
            <person name="LaButti K."/>
            <person name="Lipzen A."/>
            <person name="Lombard V."/>
            <person name="Magnuson J."/>
            <person name="Maillard F."/>
            <person name="Murat C."/>
            <person name="Nolan M."/>
            <person name="Ohm R.A."/>
            <person name="Pangilinan J."/>
            <person name="Pereira M.F."/>
            <person name="Perotto S."/>
            <person name="Peter M."/>
            <person name="Pfister S."/>
            <person name="Riley R."/>
            <person name="Sitrit Y."/>
            <person name="Stielow J.B."/>
            <person name="Szollosi G."/>
            <person name="Zifcakova L."/>
            <person name="Stursova M."/>
            <person name="Spatafora J.W."/>
            <person name="Tedersoo L."/>
            <person name="Vaario L.M."/>
            <person name="Yamada A."/>
            <person name="Yan M."/>
            <person name="Wang P."/>
            <person name="Xu J."/>
            <person name="Bruns T."/>
            <person name="Baldrian P."/>
            <person name="Vilgalys R."/>
            <person name="Dunand C."/>
            <person name="Henrissat B."/>
            <person name="Grigoriev I.V."/>
            <person name="Hibbett D."/>
            <person name="Nagy L.G."/>
            <person name="Martin F.M."/>
        </authorList>
    </citation>
    <scope>NUCLEOTIDE SEQUENCE</scope>
    <source>
        <strain evidence="1">UP504</strain>
    </source>
</reference>
<evidence type="ECO:0000313" key="2">
    <source>
        <dbReference type="Proteomes" id="UP000886523"/>
    </source>
</evidence>
<gene>
    <name evidence="1" type="ORF">BS47DRAFT_1369035</name>
</gene>
<comment type="caution">
    <text evidence="1">The sequence shown here is derived from an EMBL/GenBank/DDBJ whole genome shotgun (WGS) entry which is preliminary data.</text>
</comment>
<protein>
    <submittedName>
        <fullName evidence="1">Uncharacterized protein</fullName>
    </submittedName>
</protein>